<protein>
    <submittedName>
        <fullName evidence="1">Uncharacterized protein</fullName>
    </submittedName>
</protein>
<comment type="caution">
    <text evidence="1">The sequence shown here is derived from an EMBL/GenBank/DDBJ whole genome shotgun (WGS) entry which is preliminary data.</text>
</comment>
<evidence type="ECO:0000313" key="2">
    <source>
        <dbReference type="Proteomes" id="UP000654257"/>
    </source>
</evidence>
<reference evidence="1" key="1">
    <citation type="journal article" date="2014" name="Int. J. Syst. Evol. Microbiol.">
        <title>Complete genome sequence of Corynebacterium casei LMG S-19264T (=DSM 44701T), isolated from a smear-ripened cheese.</title>
        <authorList>
            <consortium name="US DOE Joint Genome Institute (JGI-PGF)"/>
            <person name="Walter F."/>
            <person name="Albersmeier A."/>
            <person name="Kalinowski J."/>
            <person name="Ruckert C."/>
        </authorList>
    </citation>
    <scope>NUCLEOTIDE SEQUENCE</scope>
    <source>
        <strain evidence="1">CCM 7905</strain>
    </source>
</reference>
<accession>A0A917FZY0</accession>
<name>A0A917FZY0_9NOCA</name>
<sequence>MAKTAIDQWDTMHQRRRVALFHNPSVSSELVDTIEVRKAARQAWFDGLTPAQQTVMIESRHGDVPPELYSVLDQESVDGKALVLDSELVDFLEYVAQRDGLAPRP</sequence>
<keyword evidence="2" id="KW-1185">Reference proteome</keyword>
<dbReference type="RefSeq" id="WP_188545824.1">
    <property type="nucleotide sequence ID" value="NZ_BMCU01000003.1"/>
</dbReference>
<organism evidence="1 2">
    <name type="scientific">Rhodococcoides trifolii</name>
    <dbReference type="NCBI Taxonomy" id="908250"/>
    <lineage>
        <taxon>Bacteria</taxon>
        <taxon>Bacillati</taxon>
        <taxon>Actinomycetota</taxon>
        <taxon>Actinomycetes</taxon>
        <taxon>Mycobacteriales</taxon>
        <taxon>Nocardiaceae</taxon>
        <taxon>Rhodococcoides</taxon>
    </lineage>
</organism>
<dbReference type="EMBL" id="BMCU01000003">
    <property type="protein sequence ID" value="GGG15552.1"/>
    <property type="molecule type" value="Genomic_DNA"/>
</dbReference>
<dbReference type="Proteomes" id="UP000654257">
    <property type="component" value="Unassembled WGS sequence"/>
</dbReference>
<reference evidence="1" key="2">
    <citation type="submission" date="2020-09" db="EMBL/GenBank/DDBJ databases">
        <authorList>
            <person name="Sun Q."/>
            <person name="Sedlacek I."/>
        </authorList>
    </citation>
    <scope>NUCLEOTIDE SEQUENCE</scope>
    <source>
        <strain evidence="1">CCM 7905</strain>
    </source>
</reference>
<dbReference type="AlphaFoldDB" id="A0A917FZY0"/>
<gene>
    <name evidence="1" type="ORF">GCM10007304_32040</name>
</gene>
<proteinExistence type="predicted"/>
<evidence type="ECO:0000313" key="1">
    <source>
        <dbReference type="EMBL" id="GGG15552.1"/>
    </source>
</evidence>